<sequence>MASKYRLYEYTPSTAAAITATACFGLITICHLIHYFAQRTWFFTPFIIGGIFETTGYTARIINSQQPPLQWTTAPYIMQELLLLLAPSLFSASIYMVLSRIIRVSKGEERSPVPARWITRIFVIGDVVAILGQATGEFSKLLFYLRGVAWRNPLPNIILNDLLEIKHIPPETQ</sequence>
<comment type="subcellular location">
    <subcellularLocation>
        <location evidence="1">Membrane</location>
        <topology evidence="1">Multi-pass membrane protein</topology>
    </subcellularLocation>
</comment>
<dbReference type="Proteomes" id="UP000068243">
    <property type="component" value="Unassembled WGS sequence"/>
</dbReference>
<evidence type="ECO:0000313" key="6">
    <source>
        <dbReference type="EMBL" id="GAQ43666.1"/>
    </source>
</evidence>
<dbReference type="PROSITE" id="PS51257">
    <property type="entry name" value="PROKAR_LIPOPROTEIN"/>
    <property type="match status" value="1"/>
</dbReference>
<dbReference type="VEuPathDB" id="FungiDB:M747DRAFT_332243"/>
<dbReference type="PANTHER" id="PTHR31465">
    <property type="entry name" value="PROTEIN RTA1-RELATED"/>
    <property type="match status" value="1"/>
</dbReference>
<dbReference type="VEuPathDB" id="FungiDB:ASPNIDRAFT2_1180384"/>
<dbReference type="VEuPathDB" id="FungiDB:An09g03280"/>
<evidence type="ECO:0000256" key="1">
    <source>
        <dbReference type="ARBA" id="ARBA00004141"/>
    </source>
</evidence>
<evidence type="ECO:0000256" key="2">
    <source>
        <dbReference type="ARBA" id="ARBA00022692"/>
    </source>
</evidence>
<comment type="caution">
    <text evidence="6">The sequence shown here is derived from an EMBL/GenBank/DDBJ whole genome shotgun (WGS) entry which is preliminary data.</text>
</comment>
<feature type="transmembrane region" description="Helical" evidence="5">
    <location>
        <begin position="41"/>
        <end position="62"/>
    </location>
</feature>
<dbReference type="PANTHER" id="PTHR31465:SF1">
    <property type="entry name" value="PROTEIN RTA1-RELATED"/>
    <property type="match status" value="1"/>
</dbReference>
<dbReference type="InterPro" id="IPR007568">
    <property type="entry name" value="RTA1"/>
</dbReference>
<dbReference type="GO" id="GO:0016020">
    <property type="term" value="C:membrane"/>
    <property type="evidence" value="ECO:0007669"/>
    <property type="project" value="UniProtKB-SubCell"/>
</dbReference>
<keyword evidence="2 5" id="KW-0812">Transmembrane</keyword>
<keyword evidence="3 5" id="KW-1133">Transmembrane helix</keyword>
<dbReference type="VEuPathDB" id="FungiDB:ATCC64974_97420"/>
<feature type="transmembrane region" description="Helical" evidence="5">
    <location>
        <begin position="15"/>
        <end position="34"/>
    </location>
</feature>
<evidence type="ECO:0000313" key="7">
    <source>
        <dbReference type="Proteomes" id="UP000068243"/>
    </source>
</evidence>
<evidence type="ECO:0000256" key="5">
    <source>
        <dbReference type="SAM" id="Phobius"/>
    </source>
</evidence>
<dbReference type="Pfam" id="PF04479">
    <property type="entry name" value="RTA1"/>
    <property type="match status" value="1"/>
</dbReference>
<dbReference type="OrthoDB" id="3358017at2759"/>
<keyword evidence="4 5" id="KW-0472">Membrane</keyword>
<accession>A0A100ILY7</accession>
<gene>
    <name evidence="6" type="ORF">ABL_06327</name>
</gene>
<proteinExistence type="predicted"/>
<evidence type="ECO:0000256" key="4">
    <source>
        <dbReference type="ARBA" id="ARBA00023136"/>
    </source>
</evidence>
<name>A0A100ILY7_ASPNG</name>
<reference evidence="7" key="1">
    <citation type="journal article" date="2016" name="Genome Announc.">
        <title>Draft genome sequence of Aspergillus niger strain An76.</title>
        <authorList>
            <person name="Gong W."/>
            <person name="Cheng Z."/>
            <person name="Zhang H."/>
            <person name="Liu L."/>
            <person name="Gao P."/>
            <person name="Wang L."/>
        </authorList>
    </citation>
    <scope>NUCLEOTIDE SEQUENCE [LARGE SCALE GENOMIC DNA]</scope>
    <source>
        <strain evidence="7">An76</strain>
    </source>
</reference>
<evidence type="ECO:0000256" key="3">
    <source>
        <dbReference type="ARBA" id="ARBA00022989"/>
    </source>
</evidence>
<dbReference type="EMBL" id="BCMY01000010">
    <property type="protein sequence ID" value="GAQ43666.1"/>
    <property type="molecule type" value="Genomic_DNA"/>
</dbReference>
<protein>
    <submittedName>
        <fullName evidence="6">Unnamed protein product</fullName>
    </submittedName>
</protein>
<organism evidence="6 7">
    <name type="scientific">Aspergillus niger</name>
    <dbReference type="NCBI Taxonomy" id="5061"/>
    <lineage>
        <taxon>Eukaryota</taxon>
        <taxon>Fungi</taxon>
        <taxon>Dikarya</taxon>
        <taxon>Ascomycota</taxon>
        <taxon>Pezizomycotina</taxon>
        <taxon>Eurotiomycetes</taxon>
        <taxon>Eurotiomycetidae</taxon>
        <taxon>Eurotiales</taxon>
        <taxon>Aspergillaceae</taxon>
        <taxon>Aspergillus</taxon>
        <taxon>Aspergillus subgen. Circumdati</taxon>
    </lineage>
</organism>
<dbReference type="AlphaFoldDB" id="A0A100ILY7"/>
<dbReference type="OMA" id="HSNTESI"/>
<feature type="transmembrane region" description="Helical" evidence="5">
    <location>
        <begin position="82"/>
        <end position="102"/>
    </location>
</feature>